<protein>
    <submittedName>
        <fullName evidence="2">Uncharacterized protein</fullName>
    </submittedName>
</protein>
<dbReference type="Proteomes" id="UP000887013">
    <property type="component" value="Unassembled WGS sequence"/>
</dbReference>
<keyword evidence="3" id="KW-1185">Reference proteome</keyword>
<evidence type="ECO:0000256" key="1">
    <source>
        <dbReference type="SAM" id="MobiDB-lite"/>
    </source>
</evidence>
<dbReference type="AlphaFoldDB" id="A0A8X6PBE6"/>
<organism evidence="2 3">
    <name type="scientific">Nephila pilipes</name>
    <name type="common">Giant wood spider</name>
    <name type="synonym">Nephila maculata</name>
    <dbReference type="NCBI Taxonomy" id="299642"/>
    <lineage>
        <taxon>Eukaryota</taxon>
        <taxon>Metazoa</taxon>
        <taxon>Ecdysozoa</taxon>
        <taxon>Arthropoda</taxon>
        <taxon>Chelicerata</taxon>
        <taxon>Arachnida</taxon>
        <taxon>Araneae</taxon>
        <taxon>Araneomorphae</taxon>
        <taxon>Entelegynae</taxon>
        <taxon>Araneoidea</taxon>
        <taxon>Nephilidae</taxon>
        <taxon>Nephila</taxon>
    </lineage>
</organism>
<accession>A0A8X6PBE6</accession>
<feature type="compositionally biased region" description="Low complexity" evidence="1">
    <location>
        <begin position="75"/>
        <end position="85"/>
    </location>
</feature>
<gene>
    <name evidence="2" type="ORF">NPIL_582951</name>
</gene>
<sequence length="160" mass="17791">MVVSPISRDDNVFPTEKRMVAFGFVFVSSLVKIQTPRNSKNIQSKNQTPNHSTALNADDSQFPSQMLPQIPGRLTTNTNGNQNTWNGGGGKKIERATQQNWTYPFRQGNHETPSISGVNLKDEELAAELGNLSDIEQVNKAGKRSNMVCMVLMEPKKIMK</sequence>
<comment type="caution">
    <text evidence="2">The sequence shown here is derived from an EMBL/GenBank/DDBJ whole genome shotgun (WGS) entry which is preliminary data.</text>
</comment>
<dbReference type="EMBL" id="BMAW01019133">
    <property type="protein sequence ID" value="GFT61802.1"/>
    <property type="molecule type" value="Genomic_DNA"/>
</dbReference>
<proteinExistence type="predicted"/>
<evidence type="ECO:0000313" key="3">
    <source>
        <dbReference type="Proteomes" id="UP000887013"/>
    </source>
</evidence>
<feature type="region of interest" description="Disordered" evidence="1">
    <location>
        <begin position="36"/>
        <end position="90"/>
    </location>
</feature>
<reference evidence="2" key="1">
    <citation type="submission" date="2020-08" db="EMBL/GenBank/DDBJ databases">
        <title>Multicomponent nature underlies the extraordinary mechanical properties of spider dragline silk.</title>
        <authorList>
            <person name="Kono N."/>
            <person name="Nakamura H."/>
            <person name="Mori M."/>
            <person name="Yoshida Y."/>
            <person name="Ohtoshi R."/>
            <person name="Malay A.D."/>
            <person name="Moran D.A.P."/>
            <person name="Tomita M."/>
            <person name="Numata K."/>
            <person name="Arakawa K."/>
        </authorList>
    </citation>
    <scope>NUCLEOTIDE SEQUENCE</scope>
</reference>
<name>A0A8X6PBE6_NEPPI</name>
<feature type="compositionally biased region" description="Polar residues" evidence="1">
    <location>
        <begin position="36"/>
        <end position="67"/>
    </location>
</feature>
<evidence type="ECO:0000313" key="2">
    <source>
        <dbReference type="EMBL" id="GFT61802.1"/>
    </source>
</evidence>